<keyword evidence="3" id="KW-1185">Reference proteome</keyword>
<organism evidence="2 3">
    <name type="scientific">Candidatus Marithioploca araucensis</name>
    <dbReference type="NCBI Taxonomy" id="70273"/>
    <lineage>
        <taxon>Bacteria</taxon>
        <taxon>Pseudomonadati</taxon>
        <taxon>Pseudomonadota</taxon>
        <taxon>Gammaproteobacteria</taxon>
        <taxon>Thiotrichales</taxon>
        <taxon>Thiotrichaceae</taxon>
        <taxon>Candidatus Marithioploca</taxon>
    </lineage>
</organism>
<dbReference type="InterPro" id="IPR001119">
    <property type="entry name" value="SLH_dom"/>
</dbReference>
<dbReference type="PROSITE" id="PS51272">
    <property type="entry name" value="SLH"/>
    <property type="match status" value="2"/>
</dbReference>
<evidence type="ECO:0000313" key="2">
    <source>
        <dbReference type="EMBL" id="MDM8562182.1"/>
    </source>
</evidence>
<feature type="domain" description="SLH" evidence="1">
    <location>
        <begin position="150"/>
        <end position="213"/>
    </location>
</feature>
<dbReference type="PANTHER" id="PTHR43308">
    <property type="entry name" value="OUTER MEMBRANE PROTEIN ALPHA-RELATED"/>
    <property type="match status" value="1"/>
</dbReference>
<dbReference type="EMBL" id="JAUCGM010000080">
    <property type="protein sequence ID" value="MDM8562182.1"/>
    <property type="molecule type" value="Genomic_DNA"/>
</dbReference>
<name>A0ABT7VR97_9GAMM</name>
<protein>
    <submittedName>
        <fullName evidence="2">S-layer homology domain-containing protein</fullName>
    </submittedName>
</protein>
<feature type="domain" description="SLH" evidence="1">
    <location>
        <begin position="88"/>
        <end position="147"/>
    </location>
</feature>
<accession>A0ABT7VR97</accession>
<sequence length="261" mass="29397">EITDLRCDGVVEYAYERNGVNVWGRSDNGEQNGDPTNFDVSNTKFTEEHNILCDLMSDPEPWEETCPQVQRGHWGEKWTQFRAAPEIPECEFSDIGANSRYEKSVNALCEKGIINGYPDGTFGVDKTINRAEFTKIVLLAKGEVIKKCNKNEKPFPDVSEGWFCEYVKTAKEENILDGYPDGTFKPGNTINKVEAAKMLVNALIGKTNAHTVPTMWYKPFITKLCDKVPDDVCDIIKPAEEAGKKITRGEMAILVYNLIKE</sequence>
<dbReference type="Proteomes" id="UP001171945">
    <property type="component" value="Unassembled WGS sequence"/>
</dbReference>
<feature type="non-terminal residue" evidence="2">
    <location>
        <position position="1"/>
    </location>
</feature>
<evidence type="ECO:0000313" key="3">
    <source>
        <dbReference type="Proteomes" id="UP001171945"/>
    </source>
</evidence>
<comment type="caution">
    <text evidence="2">The sequence shown here is derived from an EMBL/GenBank/DDBJ whole genome shotgun (WGS) entry which is preliminary data.</text>
</comment>
<gene>
    <name evidence="2" type="ORF">QUF54_02390</name>
</gene>
<evidence type="ECO:0000259" key="1">
    <source>
        <dbReference type="PROSITE" id="PS51272"/>
    </source>
</evidence>
<dbReference type="InterPro" id="IPR051465">
    <property type="entry name" value="Cell_Envelope_Struct_Comp"/>
</dbReference>
<reference evidence="2" key="1">
    <citation type="submission" date="2023-06" db="EMBL/GenBank/DDBJ databases">
        <title>Uncultivated large filamentous bacteria from sulfidic sediments reveal new species and different genomic features in energy metabolism and defense.</title>
        <authorList>
            <person name="Fonseca A."/>
        </authorList>
    </citation>
    <scope>NUCLEOTIDE SEQUENCE</scope>
    <source>
        <strain evidence="2">HSG4</strain>
    </source>
</reference>
<dbReference type="Pfam" id="PF00395">
    <property type="entry name" value="SLH"/>
    <property type="match status" value="2"/>
</dbReference>
<proteinExistence type="predicted"/>